<dbReference type="RefSeq" id="WP_123643845.1">
    <property type="nucleotide sequence ID" value="NZ_ML119092.1"/>
</dbReference>
<keyword evidence="3" id="KW-1185">Reference proteome</keyword>
<dbReference type="Proteomes" id="UP000268016">
    <property type="component" value="Unassembled WGS sequence"/>
</dbReference>
<sequence length="129" mass="13647">MTRALTMALAALGGAAAAQAVLEVPSGQGVTLYQVVLEQEAERARFLFLAPGIALEDGAGLGFEAVVGDFPWLCDRVILPALAENGWAARQVVIAMSDREIAFGERDAEAVQFFEAFAVEDGACVLEVF</sequence>
<dbReference type="Pfam" id="PF20107">
    <property type="entry name" value="DUF6497"/>
    <property type="match status" value="1"/>
</dbReference>
<feature type="signal peptide" evidence="1">
    <location>
        <begin position="1"/>
        <end position="20"/>
    </location>
</feature>
<dbReference type="AlphaFoldDB" id="A0A3N2QM60"/>
<keyword evidence="1" id="KW-0732">Signal</keyword>
<evidence type="ECO:0000256" key="1">
    <source>
        <dbReference type="SAM" id="SignalP"/>
    </source>
</evidence>
<proteinExistence type="predicted"/>
<protein>
    <submittedName>
        <fullName evidence="2">Acetolactate synthase</fullName>
    </submittedName>
</protein>
<name>A0A3N2QM60_9RHOB</name>
<reference evidence="2 3" key="1">
    <citation type="submission" date="2018-10" db="EMBL/GenBank/DDBJ databases">
        <title>Histidinibacterium lentulum gen. nov., sp. nov., a marine bacterium from the culture broth of Picochlorum sp. 122.</title>
        <authorList>
            <person name="Wang G."/>
        </authorList>
    </citation>
    <scope>NUCLEOTIDE SEQUENCE [LARGE SCALE GENOMIC DNA]</scope>
    <source>
        <strain evidence="2 3">B17</strain>
    </source>
</reference>
<gene>
    <name evidence="2" type="ORF">EAT49_18730</name>
</gene>
<dbReference type="OrthoDB" id="7862028at2"/>
<evidence type="ECO:0000313" key="2">
    <source>
        <dbReference type="EMBL" id="ROT96277.1"/>
    </source>
</evidence>
<dbReference type="InterPro" id="IPR045467">
    <property type="entry name" value="DUF6497"/>
</dbReference>
<accession>A0A3N2QM60</accession>
<organism evidence="2 3">
    <name type="scientific">Histidinibacterium lentulum</name>
    <dbReference type="NCBI Taxonomy" id="2480588"/>
    <lineage>
        <taxon>Bacteria</taxon>
        <taxon>Pseudomonadati</taxon>
        <taxon>Pseudomonadota</taxon>
        <taxon>Alphaproteobacteria</taxon>
        <taxon>Rhodobacterales</taxon>
        <taxon>Paracoccaceae</taxon>
        <taxon>Histidinibacterium</taxon>
    </lineage>
</organism>
<comment type="caution">
    <text evidence="2">The sequence shown here is derived from an EMBL/GenBank/DDBJ whole genome shotgun (WGS) entry which is preliminary data.</text>
</comment>
<evidence type="ECO:0000313" key="3">
    <source>
        <dbReference type="Proteomes" id="UP000268016"/>
    </source>
</evidence>
<feature type="chain" id="PRO_5018284860" evidence="1">
    <location>
        <begin position="21"/>
        <end position="129"/>
    </location>
</feature>
<dbReference type="EMBL" id="RDRB01000012">
    <property type="protein sequence ID" value="ROT96277.1"/>
    <property type="molecule type" value="Genomic_DNA"/>
</dbReference>